<dbReference type="EMBL" id="KV878922">
    <property type="protein sequence ID" value="OJJ79084.1"/>
    <property type="molecule type" value="Genomic_DNA"/>
</dbReference>
<dbReference type="VEuPathDB" id="FungiDB:ASPGLDRAFT_1070549"/>
<dbReference type="AlphaFoldDB" id="A0A1L9V573"/>
<name>A0A1L9V573_ASPGL</name>
<keyword evidence="2" id="KW-1185">Reference proteome</keyword>
<dbReference type="RefSeq" id="XP_022395782.1">
    <property type="nucleotide sequence ID" value="XM_022539518.1"/>
</dbReference>
<reference evidence="2" key="1">
    <citation type="journal article" date="2017" name="Genome Biol.">
        <title>Comparative genomics reveals high biological diversity and specific adaptations in the industrially and medically important fungal genus Aspergillus.</title>
        <authorList>
            <person name="de Vries R.P."/>
            <person name="Riley R."/>
            <person name="Wiebenga A."/>
            <person name="Aguilar-Osorio G."/>
            <person name="Amillis S."/>
            <person name="Uchima C.A."/>
            <person name="Anderluh G."/>
            <person name="Asadollahi M."/>
            <person name="Askin M."/>
            <person name="Barry K."/>
            <person name="Battaglia E."/>
            <person name="Bayram O."/>
            <person name="Benocci T."/>
            <person name="Braus-Stromeyer S.A."/>
            <person name="Caldana C."/>
            <person name="Canovas D."/>
            <person name="Cerqueira G.C."/>
            <person name="Chen F."/>
            <person name="Chen W."/>
            <person name="Choi C."/>
            <person name="Clum A."/>
            <person name="Dos Santos R.A."/>
            <person name="Damasio A.R."/>
            <person name="Diallinas G."/>
            <person name="Emri T."/>
            <person name="Fekete E."/>
            <person name="Flipphi M."/>
            <person name="Freyberg S."/>
            <person name="Gallo A."/>
            <person name="Gournas C."/>
            <person name="Habgood R."/>
            <person name="Hainaut M."/>
            <person name="Harispe M.L."/>
            <person name="Henrissat B."/>
            <person name="Hilden K.S."/>
            <person name="Hope R."/>
            <person name="Hossain A."/>
            <person name="Karabika E."/>
            <person name="Karaffa L."/>
            <person name="Karanyi Z."/>
            <person name="Krasevec N."/>
            <person name="Kuo A."/>
            <person name="Kusch H."/>
            <person name="LaButti K."/>
            <person name="Lagendijk E.L."/>
            <person name="Lapidus A."/>
            <person name="Levasseur A."/>
            <person name="Lindquist E."/>
            <person name="Lipzen A."/>
            <person name="Logrieco A.F."/>
            <person name="MacCabe A."/>
            <person name="Maekelae M.R."/>
            <person name="Malavazi I."/>
            <person name="Melin P."/>
            <person name="Meyer V."/>
            <person name="Mielnichuk N."/>
            <person name="Miskei M."/>
            <person name="Molnar A.P."/>
            <person name="Mule G."/>
            <person name="Ngan C.Y."/>
            <person name="Orejas M."/>
            <person name="Orosz E."/>
            <person name="Ouedraogo J.P."/>
            <person name="Overkamp K.M."/>
            <person name="Park H.-S."/>
            <person name="Perrone G."/>
            <person name="Piumi F."/>
            <person name="Punt P.J."/>
            <person name="Ram A.F."/>
            <person name="Ramon A."/>
            <person name="Rauscher S."/>
            <person name="Record E."/>
            <person name="Riano-Pachon D.M."/>
            <person name="Robert V."/>
            <person name="Roehrig J."/>
            <person name="Ruller R."/>
            <person name="Salamov A."/>
            <person name="Salih N.S."/>
            <person name="Samson R.A."/>
            <person name="Sandor E."/>
            <person name="Sanguinetti M."/>
            <person name="Schuetze T."/>
            <person name="Sepcic K."/>
            <person name="Shelest E."/>
            <person name="Sherlock G."/>
            <person name="Sophianopoulou V."/>
            <person name="Squina F.M."/>
            <person name="Sun H."/>
            <person name="Susca A."/>
            <person name="Todd R.B."/>
            <person name="Tsang A."/>
            <person name="Unkles S.E."/>
            <person name="van de Wiele N."/>
            <person name="van Rossen-Uffink D."/>
            <person name="Oliveira J.V."/>
            <person name="Vesth T.C."/>
            <person name="Visser J."/>
            <person name="Yu J.-H."/>
            <person name="Zhou M."/>
            <person name="Andersen M.R."/>
            <person name="Archer D.B."/>
            <person name="Baker S.E."/>
            <person name="Benoit I."/>
            <person name="Brakhage A.A."/>
            <person name="Braus G.H."/>
            <person name="Fischer R."/>
            <person name="Frisvad J.C."/>
            <person name="Goldman G.H."/>
            <person name="Houbraken J."/>
            <person name="Oakley B."/>
            <person name="Pocsi I."/>
            <person name="Scazzocchio C."/>
            <person name="Seiboth B."/>
            <person name="vanKuyk P.A."/>
            <person name="Wortman J."/>
            <person name="Dyer P.S."/>
            <person name="Grigoriev I.V."/>
        </authorList>
    </citation>
    <scope>NUCLEOTIDE SEQUENCE [LARGE SCALE GENOMIC DNA]</scope>
    <source>
        <strain evidence="2">CBS 516.65</strain>
    </source>
</reference>
<evidence type="ECO:0000313" key="2">
    <source>
        <dbReference type="Proteomes" id="UP000184300"/>
    </source>
</evidence>
<dbReference type="Proteomes" id="UP000184300">
    <property type="component" value="Unassembled WGS sequence"/>
</dbReference>
<organism evidence="1 2">
    <name type="scientific">Aspergillus glaucus CBS 516.65</name>
    <dbReference type="NCBI Taxonomy" id="1160497"/>
    <lineage>
        <taxon>Eukaryota</taxon>
        <taxon>Fungi</taxon>
        <taxon>Dikarya</taxon>
        <taxon>Ascomycota</taxon>
        <taxon>Pezizomycotina</taxon>
        <taxon>Eurotiomycetes</taxon>
        <taxon>Eurotiomycetidae</taxon>
        <taxon>Eurotiales</taxon>
        <taxon>Aspergillaceae</taxon>
        <taxon>Aspergillus</taxon>
        <taxon>Aspergillus subgen. Aspergillus</taxon>
    </lineage>
</organism>
<dbReference type="GeneID" id="34455779"/>
<accession>A0A1L9V573</accession>
<proteinExistence type="predicted"/>
<sequence length="103" mass="11906">MCTERRPSEKQQITVEATRLKPQPTPVVPLYVTYCTEFSSGNCQCIRLSSTIFRKGSYLFPGWSTQCSTQLNPIRPIALYLNTILLIKKGSLHFIPWLYYRES</sequence>
<gene>
    <name evidence="1" type="ORF">ASPGLDRAFT_1070549</name>
</gene>
<protein>
    <submittedName>
        <fullName evidence="1">Uncharacterized protein</fullName>
    </submittedName>
</protein>
<evidence type="ECO:0000313" key="1">
    <source>
        <dbReference type="EMBL" id="OJJ79084.1"/>
    </source>
</evidence>